<dbReference type="AlphaFoldDB" id="A0A0W0FJ72"/>
<sequence length="322" mass="36757">MTDPTSDEEVFDTSDLEELSVEDFPGYFEEFGNRLYHSSLTAPYPLPVDTLEQERFRVQHNTLKLLIGNNYVGAIPQLLAQDQTRQKVVVDIGTGRGEWAIEMAADFPHVQFHGLDIVPISQRTDLPDNVQFELHDINEPTRFHDRSIDLVHARSVSMTVRDFRTIIYEAARLLRPGGIFYSGEWGRFPSLHPDLDADLSTLVPNFVNFFNVVTPALATRRGIHQISHLIPTMIRDTGLFSEITTQEFCMPIGPWQGDHRLKRCGSAYRACLGRYMEAFRRLLAETGLNDDQMDQLFELAEQDMKEVPGLIGVFYTCYARKA</sequence>
<accession>A0A0W0FJ72</accession>
<comment type="caution">
    <text evidence="2">The sequence shown here is derived from an EMBL/GenBank/DDBJ whole genome shotgun (WGS) entry which is preliminary data.</text>
</comment>
<organism evidence="2 3">
    <name type="scientific">Moniliophthora roreri</name>
    <name type="common">Frosty pod rot fungus</name>
    <name type="synonym">Monilia roreri</name>
    <dbReference type="NCBI Taxonomy" id="221103"/>
    <lineage>
        <taxon>Eukaryota</taxon>
        <taxon>Fungi</taxon>
        <taxon>Dikarya</taxon>
        <taxon>Basidiomycota</taxon>
        <taxon>Agaricomycotina</taxon>
        <taxon>Agaricomycetes</taxon>
        <taxon>Agaricomycetidae</taxon>
        <taxon>Agaricales</taxon>
        <taxon>Marasmiineae</taxon>
        <taxon>Marasmiaceae</taxon>
        <taxon>Moniliophthora</taxon>
    </lineage>
</organism>
<protein>
    <recommendedName>
        <fullName evidence="1">Methyltransferase domain-containing protein</fullName>
    </recommendedName>
</protein>
<reference evidence="2 3" key="1">
    <citation type="submission" date="2015-12" db="EMBL/GenBank/DDBJ databases">
        <title>Draft genome sequence of Moniliophthora roreri, the causal agent of frosty pod rot of cacao.</title>
        <authorList>
            <person name="Aime M.C."/>
            <person name="Diaz-Valderrama J.R."/>
            <person name="Kijpornyongpan T."/>
            <person name="Phillips-Mora W."/>
        </authorList>
    </citation>
    <scope>NUCLEOTIDE SEQUENCE [LARGE SCALE GENOMIC DNA]</scope>
    <source>
        <strain evidence="2 3">MCA 2952</strain>
    </source>
</reference>
<dbReference type="Proteomes" id="UP000054988">
    <property type="component" value="Unassembled WGS sequence"/>
</dbReference>
<dbReference type="SUPFAM" id="SSF53335">
    <property type="entry name" value="S-adenosyl-L-methionine-dependent methyltransferases"/>
    <property type="match status" value="1"/>
</dbReference>
<dbReference type="InterPro" id="IPR025714">
    <property type="entry name" value="Methyltranfer_dom"/>
</dbReference>
<dbReference type="InterPro" id="IPR029063">
    <property type="entry name" value="SAM-dependent_MTases_sf"/>
</dbReference>
<dbReference type="Pfam" id="PF13847">
    <property type="entry name" value="Methyltransf_31"/>
    <property type="match status" value="1"/>
</dbReference>
<proteinExistence type="predicted"/>
<dbReference type="CDD" id="cd02440">
    <property type="entry name" value="AdoMet_MTases"/>
    <property type="match status" value="1"/>
</dbReference>
<evidence type="ECO:0000313" key="3">
    <source>
        <dbReference type="Proteomes" id="UP000054988"/>
    </source>
</evidence>
<dbReference type="eggNOG" id="ENOG502QWDP">
    <property type="taxonomic scope" value="Eukaryota"/>
</dbReference>
<evidence type="ECO:0000313" key="2">
    <source>
        <dbReference type="EMBL" id="KTB36383.1"/>
    </source>
</evidence>
<dbReference type="EMBL" id="LATX01001909">
    <property type="protein sequence ID" value="KTB36383.1"/>
    <property type="molecule type" value="Genomic_DNA"/>
</dbReference>
<gene>
    <name evidence="2" type="ORF">WG66_11072</name>
</gene>
<dbReference type="PANTHER" id="PTHR43591:SF50">
    <property type="entry name" value="METHYLTRANSFERASE DOMAIN-CONTAINING PROTEIN-RELATED"/>
    <property type="match status" value="1"/>
</dbReference>
<dbReference type="PANTHER" id="PTHR43591">
    <property type="entry name" value="METHYLTRANSFERASE"/>
    <property type="match status" value="1"/>
</dbReference>
<feature type="domain" description="Methyltransferase" evidence="1">
    <location>
        <begin position="86"/>
        <end position="184"/>
    </location>
</feature>
<evidence type="ECO:0000259" key="1">
    <source>
        <dbReference type="Pfam" id="PF13847"/>
    </source>
</evidence>
<name>A0A0W0FJ72_MONRR</name>
<dbReference type="Gene3D" id="3.40.50.150">
    <property type="entry name" value="Vaccinia Virus protein VP39"/>
    <property type="match status" value="1"/>
</dbReference>